<protein>
    <submittedName>
        <fullName evidence="1">Uncharacterized protein</fullName>
    </submittedName>
</protein>
<proteinExistence type="predicted"/>
<dbReference type="InterPro" id="IPR010994">
    <property type="entry name" value="RuvA_2-like"/>
</dbReference>
<dbReference type="Proteomes" id="UP000634672">
    <property type="component" value="Unassembled WGS sequence"/>
</dbReference>
<comment type="caution">
    <text evidence="1">The sequence shown here is derived from an EMBL/GenBank/DDBJ whole genome shotgun (WGS) entry which is preliminary data.</text>
</comment>
<dbReference type="SUPFAM" id="SSF47781">
    <property type="entry name" value="RuvA domain 2-like"/>
    <property type="match status" value="1"/>
</dbReference>
<accession>A0ABR7HFU0</accession>
<dbReference type="Gene3D" id="1.10.150.20">
    <property type="entry name" value="5' to 3' exonuclease, C-terminal subdomain"/>
    <property type="match status" value="1"/>
</dbReference>
<keyword evidence="2" id="KW-1185">Reference proteome</keyword>
<organism evidence="1 2">
    <name type="scientific">Hungatella hominis</name>
    <dbReference type="NCBI Taxonomy" id="2763050"/>
    <lineage>
        <taxon>Bacteria</taxon>
        <taxon>Bacillati</taxon>
        <taxon>Bacillota</taxon>
        <taxon>Clostridia</taxon>
        <taxon>Lachnospirales</taxon>
        <taxon>Lachnospiraceae</taxon>
        <taxon>Hungatella</taxon>
    </lineage>
</organism>
<evidence type="ECO:0000313" key="2">
    <source>
        <dbReference type="Proteomes" id="UP000634672"/>
    </source>
</evidence>
<gene>
    <name evidence="1" type="ORF">H8S75_29380</name>
</gene>
<dbReference type="EMBL" id="JACOPB010000025">
    <property type="protein sequence ID" value="MBC5712034.1"/>
    <property type="molecule type" value="Genomic_DNA"/>
</dbReference>
<name>A0ABR7HFU0_9FIRM</name>
<evidence type="ECO:0000313" key="1">
    <source>
        <dbReference type="EMBL" id="MBC5712034.1"/>
    </source>
</evidence>
<reference evidence="1 2" key="1">
    <citation type="submission" date="2020-08" db="EMBL/GenBank/DDBJ databases">
        <title>Genome public.</title>
        <authorList>
            <person name="Liu C."/>
            <person name="Sun Q."/>
        </authorList>
    </citation>
    <scope>NUCLEOTIDE SEQUENCE [LARGE SCALE GENOMIC DNA]</scope>
    <source>
        <strain evidence="1 2">NSJ-66</strain>
    </source>
</reference>
<dbReference type="RefSeq" id="WP_187024549.1">
    <property type="nucleotide sequence ID" value="NZ_JACOPB010000025.1"/>
</dbReference>
<sequence length="82" mass="9658">MDNKALSTATLSKFLEYGWLDSFQDFYHLDMYREEIILLKGFEVKSYESLWSSIEASRHTIFECYLAAMDIQFVGRTISRSL</sequence>